<dbReference type="InterPro" id="IPR011032">
    <property type="entry name" value="GroES-like_sf"/>
</dbReference>
<dbReference type="GO" id="GO:0051082">
    <property type="term" value="F:unfolded protein binding"/>
    <property type="evidence" value="ECO:0007669"/>
    <property type="project" value="TreeGrafter"/>
</dbReference>
<dbReference type="Gene3D" id="2.30.33.40">
    <property type="entry name" value="GroES chaperonin"/>
    <property type="match status" value="1"/>
</dbReference>
<evidence type="ECO:0000256" key="2">
    <source>
        <dbReference type="ARBA" id="ARBA00023186"/>
    </source>
</evidence>
<gene>
    <name evidence="3" type="primary">groES</name>
</gene>
<dbReference type="PANTHER" id="PTHR10772:SF63">
    <property type="entry name" value="20 KDA CHAPERONIN, CHLOROPLASTIC"/>
    <property type="match status" value="1"/>
</dbReference>
<dbReference type="SUPFAM" id="SSF50129">
    <property type="entry name" value="GroES-like"/>
    <property type="match status" value="1"/>
</dbReference>
<dbReference type="EMBL" id="KU970722">
    <property type="protein sequence ID" value="ASN63316.1"/>
    <property type="molecule type" value="Genomic_DNA"/>
</dbReference>
<protein>
    <submittedName>
        <fullName evidence="3">Co-chaperonin GroES</fullName>
    </submittedName>
</protein>
<reference evidence="3" key="1">
    <citation type="submission" date="2016-03" db="EMBL/GenBank/DDBJ databases">
        <title>Novel chaperonins are prevalent in the virioplankton and link to viral biology and ecology.</title>
        <authorList>
            <person name="Marine R.L."/>
            <person name="Nasko D.J."/>
            <person name="Polson S.W."/>
            <person name="Wommack K.E."/>
        </authorList>
    </citation>
    <scope>NUCLEOTIDE SEQUENCE</scope>
</reference>
<sequence length="101" mass="11259">MRTLEATFDAIICKQIELEEESYGSIVVPDMGNDKNMIAEVVNVGPGYTSVMGNFIPTVLKAGQIVILPHSGPTRFELDREEYIICKEKEVLAIVNQEDNE</sequence>
<accession>A0A221S330</accession>
<dbReference type="SMART" id="SM00883">
    <property type="entry name" value="Cpn10"/>
    <property type="match status" value="1"/>
</dbReference>
<dbReference type="InterPro" id="IPR037124">
    <property type="entry name" value="Chaperonin_GroES_sf"/>
</dbReference>
<keyword evidence="2" id="KW-0143">Chaperone</keyword>
<name>A0A221S330_9VIRU</name>
<dbReference type="GO" id="GO:0046872">
    <property type="term" value="F:metal ion binding"/>
    <property type="evidence" value="ECO:0007669"/>
    <property type="project" value="TreeGrafter"/>
</dbReference>
<dbReference type="PRINTS" id="PR00297">
    <property type="entry name" value="CHAPERONIN10"/>
</dbReference>
<dbReference type="CDD" id="cd00320">
    <property type="entry name" value="cpn10"/>
    <property type="match status" value="1"/>
</dbReference>
<evidence type="ECO:0000256" key="1">
    <source>
        <dbReference type="ARBA" id="ARBA00006975"/>
    </source>
</evidence>
<dbReference type="GO" id="GO:0005524">
    <property type="term" value="F:ATP binding"/>
    <property type="evidence" value="ECO:0007669"/>
    <property type="project" value="InterPro"/>
</dbReference>
<dbReference type="GO" id="GO:0051087">
    <property type="term" value="F:protein-folding chaperone binding"/>
    <property type="evidence" value="ECO:0007669"/>
    <property type="project" value="TreeGrafter"/>
</dbReference>
<organism evidence="3">
    <name type="scientific">uncultured virus</name>
    <dbReference type="NCBI Taxonomy" id="340016"/>
    <lineage>
        <taxon>Viruses</taxon>
        <taxon>environmental samples</taxon>
    </lineage>
</organism>
<dbReference type="InterPro" id="IPR020818">
    <property type="entry name" value="Chaperonin_GroES"/>
</dbReference>
<dbReference type="Pfam" id="PF00166">
    <property type="entry name" value="Cpn10"/>
    <property type="match status" value="1"/>
</dbReference>
<dbReference type="GO" id="GO:0044183">
    <property type="term" value="F:protein folding chaperone"/>
    <property type="evidence" value="ECO:0007669"/>
    <property type="project" value="InterPro"/>
</dbReference>
<evidence type="ECO:0000313" key="3">
    <source>
        <dbReference type="EMBL" id="ASN63316.1"/>
    </source>
</evidence>
<comment type="similarity">
    <text evidence="1">Belongs to the GroES chaperonin family.</text>
</comment>
<proteinExistence type="inferred from homology"/>
<dbReference type="PANTHER" id="PTHR10772">
    <property type="entry name" value="10 KDA HEAT SHOCK PROTEIN"/>
    <property type="match status" value="1"/>
</dbReference>